<reference evidence="2" key="1">
    <citation type="submission" date="2024-07" db="EMBL/GenBank/DDBJ databases">
        <title>Identification and characteristics of an arsenic-resistant bacterial isolate, which belongs to a novel species.</title>
        <authorList>
            <person name="Juszczyk A."/>
            <person name="Kowalczyk A."/>
            <person name="Was K."/>
            <person name="Kosowicz W."/>
            <person name="Budzyn A."/>
            <person name="Latowski D."/>
        </authorList>
    </citation>
    <scope>NUCLEOTIDE SEQUENCE</scope>
    <source>
        <strain evidence="2">As8PL</strain>
    </source>
</reference>
<dbReference type="AlphaFoldDB" id="A0AB39BVL7"/>
<feature type="transmembrane region" description="Helical" evidence="1">
    <location>
        <begin position="82"/>
        <end position="105"/>
    </location>
</feature>
<name>A0AB39BVL7_9BACI</name>
<dbReference type="RefSeq" id="WP_368504948.1">
    <property type="nucleotide sequence ID" value="NZ_CP162551.1"/>
</dbReference>
<gene>
    <name evidence="2" type="ORF">AB3N04_04680</name>
</gene>
<sequence length="111" mass="12877">MIVIYILGIIVVMLIAINLLSGLLAGFFGNHFISFFGRSYTKNPTSTFDRVLNVVFYAMHGVPYFFYVHFMKKHNYWKARLFYLLWLVIFVPICAIIMGSVGLFLETYTSI</sequence>
<keyword evidence="1" id="KW-0812">Transmembrane</keyword>
<feature type="transmembrane region" description="Helical" evidence="1">
    <location>
        <begin position="6"/>
        <end position="30"/>
    </location>
</feature>
<feature type="transmembrane region" description="Helical" evidence="1">
    <location>
        <begin position="51"/>
        <end position="70"/>
    </location>
</feature>
<keyword evidence="1" id="KW-0472">Membrane</keyword>
<accession>A0AB39BVL7</accession>
<keyword evidence="1" id="KW-1133">Transmembrane helix</keyword>
<evidence type="ECO:0000256" key="1">
    <source>
        <dbReference type="SAM" id="Phobius"/>
    </source>
</evidence>
<proteinExistence type="predicted"/>
<organism evidence="2">
    <name type="scientific">Alkalihalophilus sp. As8PL</name>
    <dbReference type="NCBI Taxonomy" id="3237103"/>
    <lineage>
        <taxon>Bacteria</taxon>
        <taxon>Bacillati</taxon>
        <taxon>Bacillota</taxon>
        <taxon>Bacilli</taxon>
        <taxon>Bacillales</taxon>
        <taxon>Bacillaceae</taxon>
        <taxon>Alkalihalophilus</taxon>
    </lineage>
</organism>
<evidence type="ECO:0000313" key="2">
    <source>
        <dbReference type="EMBL" id="XDI37617.1"/>
    </source>
</evidence>
<protein>
    <submittedName>
        <fullName evidence="2">Uncharacterized protein</fullName>
    </submittedName>
</protein>
<dbReference type="EMBL" id="CP162551">
    <property type="protein sequence ID" value="XDI37617.1"/>
    <property type="molecule type" value="Genomic_DNA"/>
</dbReference>